<reference evidence="1" key="1">
    <citation type="submission" date="2023-07" db="EMBL/GenBank/DDBJ databases">
        <authorList>
            <consortium name="AG Swart"/>
            <person name="Singh M."/>
            <person name="Singh A."/>
            <person name="Seah K."/>
            <person name="Emmerich C."/>
        </authorList>
    </citation>
    <scope>NUCLEOTIDE SEQUENCE</scope>
    <source>
        <strain evidence="1">DP1</strain>
    </source>
</reference>
<proteinExistence type="predicted"/>
<comment type="caution">
    <text evidence="1">The sequence shown here is derived from an EMBL/GenBank/DDBJ whole genome shotgun (WGS) entry which is preliminary data.</text>
</comment>
<dbReference type="Proteomes" id="UP001295684">
    <property type="component" value="Unassembled WGS sequence"/>
</dbReference>
<gene>
    <name evidence="1" type="ORF">ECRASSUSDP1_LOCUS19897</name>
</gene>
<evidence type="ECO:0000313" key="2">
    <source>
        <dbReference type="Proteomes" id="UP001295684"/>
    </source>
</evidence>
<protein>
    <submittedName>
        <fullName evidence="1">Uncharacterized protein</fullName>
    </submittedName>
</protein>
<dbReference type="EMBL" id="CAMPGE010020233">
    <property type="protein sequence ID" value="CAI2378500.1"/>
    <property type="molecule type" value="Genomic_DNA"/>
</dbReference>
<evidence type="ECO:0000313" key="1">
    <source>
        <dbReference type="EMBL" id="CAI2378500.1"/>
    </source>
</evidence>
<sequence>MALPTSFDHKIHSSLQSLLCQLTSKQAQANPRWFPLEPADVTQIYLNKNKGARSWHIWHSRWKSLIQFPQKYCYNICFNNDDFYTCNFSDLLKKCEGVEVLSLSLENAFWSKFIKLTDIFGSLARICCKKLAKLSLVQFKISCKEFDRILVCICDVKFVIFKDCCIQVNDKKQKFDRSSICKRIVLENPYNFEFKFWTHDQNFKYFCRKLSVSPLSKSLTEITISPKIYCYALSELIQMNNLGHITFSHC</sequence>
<keyword evidence="2" id="KW-1185">Reference proteome</keyword>
<name>A0AAD2D378_EUPCR</name>
<accession>A0AAD2D378</accession>
<dbReference type="AlphaFoldDB" id="A0AAD2D378"/>
<organism evidence="1 2">
    <name type="scientific">Euplotes crassus</name>
    <dbReference type="NCBI Taxonomy" id="5936"/>
    <lineage>
        <taxon>Eukaryota</taxon>
        <taxon>Sar</taxon>
        <taxon>Alveolata</taxon>
        <taxon>Ciliophora</taxon>
        <taxon>Intramacronucleata</taxon>
        <taxon>Spirotrichea</taxon>
        <taxon>Hypotrichia</taxon>
        <taxon>Euplotida</taxon>
        <taxon>Euplotidae</taxon>
        <taxon>Moneuplotes</taxon>
    </lineage>
</organism>